<evidence type="ECO:0000313" key="1">
    <source>
        <dbReference type="EMBL" id="MEO3690483.1"/>
    </source>
</evidence>
<gene>
    <name evidence="1" type="ORF">ABDJ85_03325</name>
</gene>
<dbReference type="Proteomes" id="UP001495147">
    <property type="component" value="Unassembled WGS sequence"/>
</dbReference>
<name>A0ABV0FX35_9BURK</name>
<proteinExistence type="predicted"/>
<keyword evidence="2" id="KW-1185">Reference proteome</keyword>
<dbReference type="EMBL" id="JBDPZD010000001">
    <property type="protein sequence ID" value="MEO3690483.1"/>
    <property type="molecule type" value="Genomic_DNA"/>
</dbReference>
<organism evidence="1 2">
    <name type="scientific">Roseateles paludis</name>
    <dbReference type="NCBI Taxonomy" id="3145238"/>
    <lineage>
        <taxon>Bacteria</taxon>
        <taxon>Pseudomonadati</taxon>
        <taxon>Pseudomonadota</taxon>
        <taxon>Betaproteobacteria</taxon>
        <taxon>Burkholderiales</taxon>
        <taxon>Sphaerotilaceae</taxon>
        <taxon>Roseateles</taxon>
    </lineage>
</organism>
<accession>A0ABV0FX35</accession>
<evidence type="ECO:0000313" key="2">
    <source>
        <dbReference type="Proteomes" id="UP001495147"/>
    </source>
</evidence>
<protein>
    <submittedName>
        <fullName evidence="1">Uncharacterized protein</fullName>
    </submittedName>
</protein>
<reference evidence="1 2" key="1">
    <citation type="submission" date="2024-05" db="EMBL/GenBank/DDBJ databases">
        <title>Roseateles sp. DJS-2-20 16S ribosomal RNA gene Genome sequencing and assembly.</title>
        <authorList>
            <person name="Woo H."/>
        </authorList>
    </citation>
    <scope>NUCLEOTIDE SEQUENCE [LARGE SCALE GENOMIC DNA]</scope>
    <source>
        <strain evidence="1 2">DJS-2-20</strain>
    </source>
</reference>
<comment type="caution">
    <text evidence="1">The sequence shown here is derived from an EMBL/GenBank/DDBJ whole genome shotgun (WGS) entry which is preliminary data.</text>
</comment>
<sequence>MTDLQHNHSPDPMPDAFDALLRTQLHAEPEPLDAGFSLRVMAALPTQTPRRFAPPPALGRWLRIAQWSATSTAAAGLSAVFASPTLQADPARALAGACLLGLVVFWSIPSRWSGS</sequence>
<dbReference type="RefSeq" id="WP_347703313.1">
    <property type="nucleotide sequence ID" value="NZ_JBDPZD010000001.1"/>
</dbReference>